<dbReference type="RefSeq" id="WP_140457692.1">
    <property type="nucleotide sequence ID" value="NZ_BAABFI010000002.1"/>
</dbReference>
<evidence type="ECO:0000313" key="4">
    <source>
        <dbReference type="Proteomes" id="UP000618382"/>
    </source>
</evidence>
<dbReference type="AlphaFoldDB" id="A0A7Y9FFD5"/>
<comment type="caution">
    <text evidence="2">The sequence shown here is derived from an EMBL/GenBank/DDBJ whole genome shotgun (WGS) entry which is preliminary data.</text>
</comment>
<gene>
    <name evidence="2" type="ORF">BKA21_001536</name>
    <name evidence="1" type="ORF">Col01nite_01640</name>
</gene>
<name>A0A7Y9FFD5_9CELL</name>
<evidence type="ECO:0000313" key="2">
    <source>
        <dbReference type="EMBL" id="NYD85987.1"/>
    </source>
</evidence>
<accession>A0A7Y9FFD5</accession>
<proteinExistence type="predicted"/>
<dbReference type="EMBL" id="JACCBK010000001">
    <property type="protein sequence ID" value="NYD85987.1"/>
    <property type="molecule type" value="Genomic_DNA"/>
</dbReference>
<dbReference type="Proteomes" id="UP000618382">
    <property type="component" value="Unassembled WGS sequence"/>
</dbReference>
<sequence length="381" mass="40864">MGDGTARRLLDPRSADLGFANRFTNTVLDLPGDRAVRTAGRCGGISAVVLDHRTADVPVPRWDARLFAPAHVPPDGHLLADAVLTRQLDSFATPSAVRFLTWSALPDTDLGPVAGVRRRTRHELDRAVAMLDAGRPVVLGLVSARSPVRAGDNHQVVTYGHLRRHGRTVLLLADSNSPGREVELDETPQGWQASNGARWRGFFVHRWAPHPPPPVPTPSRHASRRVDGPVGLLHVTSGRALRAASTRSSRTAHGAGHNAPDAAVLDVRLTGGDRWQVDAATGDGPVHVRHATTGRALVAGTGGQVRLHADAPATWRLEVDGGGPWREGDRVRLVDDGSGRALGAVRPRRVVPVPVRHPGRLAPRLVDARSPDAWWTVADLA</sequence>
<protein>
    <recommendedName>
        <fullName evidence="5">Peptidase C39-like domain-containing protein</fullName>
    </recommendedName>
</protein>
<dbReference type="Proteomes" id="UP000577956">
    <property type="component" value="Unassembled WGS sequence"/>
</dbReference>
<keyword evidence="4" id="KW-1185">Reference proteome</keyword>
<organism evidence="2 3">
    <name type="scientific">Cellulomonas oligotrophica</name>
    <dbReference type="NCBI Taxonomy" id="931536"/>
    <lineage>
        <taxon>Bacteria</taxon>
        <taxon>Bacillati</taxon>
        <taxon>Actinomycetota</taxon>
        <taxon>Actinomycetes</taxon>
        <taxon>Micrococcales</taxon>
        <taxon>Cellulomonadaceae</taxon>
        <taxon>Cellulomonas</taxon>
    </lineage>
</organism>
<evidence type="ECO:0008006" key="5">
    <source>
        <dbReference type="Google" id="ProtNLM"/>
    </source>
</evidence>
<dbReference type="EMBL" id="BONN01000001">
    <property type="protein sequence ID" value="GIG31005.1"/>
    <property type="molecule type" value="Genomic_DNA"/>
</dbReference>
<evidence type="ECO:0000313" key="3">
    <source>
        <dbReference type="Proteomes" id="UP000577956"/>
    </source>
</evidence>
<reference evidence="2 3" key="1">
    <citation type="submission" date="2020-07" db="EMBL/GenBank/DDBJ databases">
        <title>Sequencing the genomes of 1000 actinobacteria strains.</title>
        <authorList>
            <person name="Klenk H.-P."/>
        </authorList>
    </citation>
    <scope>NUCLEOTIDE SEQUENCE [LARGE SCALE GENOMIC DNA]</scope>
    <source>
        <strain evidence="2 3">DSM 24482</strain>
    </source>
</reference>
<evidence type="ECO:0000313" key="1">
    <source>
        <dbReference type="EMBL" id="GIG31005.1"/>
    </source>
</evidence>
<reference evidence="1 4" key="2">
    <citation type="submission" date="2021-01" db="EMBL/GenBank/DDBJ databases">
        <title>Whole genome shotgun sequence of Cellulomonas oligotrophica NBRC 109435.</title>
        <authorList>
            <person name="Komaki H."/>
            <person name="Tamura T."/>
        </authorList>
    </citation>
    <scope>NUCLEOTIDE SEQUENCE [LARGE SCALE GENOMIC DNA]</scope>
    <source>
        <strain evidence="1 4">NBRC 109435</strain>
    </source>
</reference>